<organism evidence="2 3">
    <name type="scientific">Yersinia pestis bv. Antiqua (strain Antiqua)</name>
    <dbReference type="NCBI Taxonomy" id="360102"/>
    <lineage>
        <taxon>Bacteria</taxon>
        <taxon>Pseudomonadati</taxon>
        <taxon>Pseudomonadota</taxon>
        <taxon>Gammaproteobacteria</taxon>
        <taxon>Enterobacterales</taxon>
        <taxon>Yersiniaceae</taxon>
        <taxon>Yersinia</taxon>
    </lineage>
</organism>
<gene>
    <name evidence="2" type="ordered locus">YPA_1851</name>
</gene>
<evidence type="ECO:0000259" key="1">
    <source>
        <dbReference type="Pfam" id="PF01261"/>
    </source>
</evidence>
<dbReference type="PANTHER" id="PTHR12110:SF53">
    <property type="entry name" value="BLR5974 PROTEIN"/>
    <property type="match status" value="1"/>
</dbReference>
<name>A0A0E1NRY6_YERPA</name>
<dbReference type="Gene3D" id="3.20.20.150">
    <property type="entry name" value="Divalent-metal-dependent TIM barrel enzymes"/>
    <property type="match status" value="1"/>
</dbReference>
<accession>A0A0E1NRY6</accession>
<dbReference type="Proteomes" id="UP000001971">
    <property type="component" value="Chromosome"/>
</dbReference>
<evidence type="ECO:0000313" key="2">
    <source>
        <dbReference type="EMBL" id="ABG13817.1"/>
    </source>
</evidence>
<dbReference type="AlphaFoldDB" id="A0A0E1NRY6"/>
<dbReference type="RefSeq" id="WP_002210882.1">
    <property type="nucleotide sequence ID" value="NC_008150.1"/>
</dbReference>
<dbReference type="PANTHER" id="PTHR12110">
    <property type="entry name" value="HYDROXYPYRUVATE ISOMERASE"/>
    <property type="match status" value="1"/>
</dbReference>
<dbReference type="InterPro" id="IPR013022">
    <property type="entry name" value="Xyl_isomerase-like_TIM-brl"/>
</dbReference>
<dbReference type="GeneID" id="57976907"/>
<evidence type="ECO:0000313" key="3">
    <source>
        <dbReference type="Proteomes" id="UP000001971"/>
    </source>
</evidence>
<dbReference type="InterPro" id="IPR050312">
    <property type="entry name" value="IolE/XylAMocC-like"/>
</dbReference>
<dbReference type="EMBL" id="CP000308">
    <property type="protein sequence ID" value="ABG13817.1"/>
    <property type="molecule type" value="Genomic_DNA"/>
</dbReference>
<protein>
    <recommendedName>
        <fullName evidence="1">Xylose isomerase-like TIM barrel domain-containing protein</fullName>
    </recommendedName>
</protein>
<dbReference type="InterPro" id="IPR036237">
    <property type="entry name" value="Xyl_isomerase-like_sf"/>
</dbReference>
<dbReference type="Pfam" id="PF01261">
    <property type="entry name" value="AP_endonuc_2"/>
    <property type="match status" value="1"/>
</dbReference>
<feature type="domain" description="Xylose isomerase-like TIM barrel" evidence="1">
    <location>
        <begin position="26"/>
        <end position="233"/>
    </location>
</feature>
<dbReference type="PATRIC" id="fig|360102.15.peg.463"/>
<dbReference type="SUPFAM" id="SSF51658">
    <property type="entry name" value="Xylose isomerase-like"/>
    <property type="match status" value="1"/>
</dbReference>
<dbReference type="HOGENOM" id="CLU_868386_0_0_6"/>
<reference evidence="2 3" key="1">
    <citation type="journal article" date="2006" name="J. Bacteriol.">
        <title>Complete genome sequence of Yersinia pestis strains Antiqua and Nepal516: evidence of gene reduction in an emerging pathogen.</title>
        <authorList>
            <person name="Chain P.S."/>
            <person name="Hu P."/>
            <person name="Malfatti S.A."/>
            <person name="Radnedge L."/>
            <person name="Larimer F."/>
            <person name="Vergez L.M."/>
            <person name="Worsham P."/>
            <person name="Chu M.C."/>
            <person name="Andersen G.L."/>
        </authorList>
    </citation>
    <scope>NUCLEOTIDE SEQUENCE [LARGE SCALE GENOMIC DNA]</scope>
    <source>
        <strain evidence="2 3">Antiqua</strain>
    </source>
</reference>
<sequence length="328" mass="37169">MKIGLETESYHLFFQQGKMDIFDFIDKAWSLGLDGVEINIIPDEGLHPEFGVLSSDDPTYLARVRHAIEQRNLYCEIDTRFTSVKAISKAVQFASALGADVIRTYMFRRGQYEPLEYPRIIHELKSLVPLLQANRIRLAVENHEDETADEIIQIVKAVDSLWVGAHCDIGNGMMAWEEPVVTVSQLAPFTYSTHFKDHIVTQHDEQLVVCGVPIGEGSIDIDNCFRILVEKSGITRVNIETCFPYASAFSRPCNPNEVSTLKGTFEVKTPPFDSSRIKPLEYYYPDKISPELLQELMQAQDHCVYTSVQVLKALRDKYCPNTTTGIVE</sequence>
<dbReference type="KEGG" id="ypa:YPA_1851"/>
<proteinExistence type="predicted"/>